<feature type="non-terminal residue" evidence="1">
    <location>
        <position position="261"/>
    </location>
</feature>
<proteinExistence type="predicted"/>
<dbReference type="AlphaFoldDB" id="X0WP83"/>
<name>X0WP83_9ZZZZ</name>
<dbReference type="SUPFAM" id="SSF53756">
    <property type="entry name" value="UDP-Glycosyltransferase/glycogen phosphorylase"/>
    <property type="match status" value="1"/>
</dbReference>
<organism evidence="1">
    <name type="scientific">marine sediment metagenome</name>
    <dbReference type="NCBI Taxonomy" id="412755"/>
    <lineage>
        <taxon>unclassified sequences</taxon>
        <taxon>metagenomes</taxon>
        <taxon>ecological metagenomes</taxon>
    </lineage>
</organism>
<gene>
    <name evidence="1" type="ORF">S01H1_49787</name>
</gene>
<reference evidence="1" key="1">
    <citation type="journal article" date="2014" name="Front. Microbiol.">
        <title>High frequency of phylogenetically diverse reductive dehalogenase-homologous genes in deep subseafloor sedimentary metagenomes.</title>
        <authorList>
            <person name="Kawai M."/>
            <person name="Futagami T."/>
            <person name="Toyoda A."/>
            <person name="Takaki Y."/>
            <person name="Nishi S."/>
            <person name="Hori S."/>
            <person name="Arai W."/>
            <person name="Tsubouchi T."/>
            <person name="Morono Y."/>
            <person name="Uchiyama I."/>
            <person name="Ito T."/>
            <person name="Fujiyama A."/>
            <person name="Inagaki F."/>
            <person name="Takami H."/>
        </authorList>
    </citation>
    <scope>NUCLEOTIDE SEQUENCE</scope>
    <source>
        <strain evidence="1">Expedition CK06-06</strain>
    </source>
</reference>
<sequence length="261" mass="30447">DGLVSKNNKRKIAIIGPYPPPYGGIAVHIQRVLGYLERVKYDYDFYAANRVQDGVSAHYKFYGFKKLVCLFKLLSKKYLLIHHHSPDWKIRVILSIYGILGNDVYLQINGASLKDTIENRGIESFLTRKLLKFVNIIADNEDIAQLAQKYNPKSLVVTDAFLPPLCKWDIYEEFIVRYGELLQDRNYIISMVGWFVYYKGEDLYGFDIALRALQRFKREIDEDVLLLVSINGVRSEELCRKIKNYIVENNLNNNVLFIYEN</sequence>
<dbReference type="EMBL" id="BARS01032044">
    <property type="protein sequence ID" value="GAG25012.1"/>
    <property type="molecule type" value="Genomic_DNA"/>
</dbReference>
<feature type="non-terminal residue" evidence="1">
    <location>
        <position position="1"/>
    </location>
</feature>
<protein>
    <recommendedName>
        <fullName evidence="2">Glycosyltransferase subfamily 4-like N-terminal domain-containing protein</fullName>
    </recommendedName>
</protein>
<comment type="caution">
    <text evidence="1">The sequence shown here is derived from an EMBL/GenBank/DDBJ whole genome shotgun (WGS) entry which is preliminary data.</text>
</comment>
<accession>X0WP83</accession>
<evidence type="ECO:0008006" key="2">
    <source>
        <dbReference type="Google" id="ProtNLM"/>
    </source>
</evidence>
<evidence type="ECO:0000313" key="1">
    <source>
        <dbReference type="EMBL" id="GAG25012.1"/>
    </source>
</evidence>